<protein>
    <recommendedName>
        <fullName evidence="4">DUF1129 domain-containing protein</fullName>
    </recommendedName>
</protein>
<feature type="transmembrane region" description="Helical" evidence="1">
    <location>
        <begin position="119"/>
        <end position="139"/>
    </location>
</feature>
<dbReference type="AlphaFoldDB" id="A0A0F3RS05"/>
<organism evidence="2 3">
    <name type="scientific">Levilactobacillus spicheri</name>
    <dbReference type="NCBI Taxonomy" id="216463"/>
    <lineage>
        <taxon>Bacteria</taxon>
        <taxon>Bacillati</taxon>
        <taxon>Bacillota</taxon>
        <taxon>Bacilli</taxon>
        <taxon>Lactobacillales</taxon>
        <taxon>Lactobacillaceae</taxon>
        <taxon>Levilactobacillus</taxon>
    </lineage>
</organism>
<evidence type="ECO:0000313" key="2">
    <source>
        <dbReference type="EMBL" id="KJW12384.1"/>
    </source>
</evidence>
<sequence>MPETSVIVQENTALRTQLTPENLQFWDQLEPLLRQDPRLQDEETLQEYLNTQLTALVAAQKQGQTAAAYYHGDPIAAAQRLMKGPKRRPWWWTHDLWFPLGLFVVGLVLPTIILPAVPLQLLAVGVQLVLLVVALALGIWLTPNLGPRGRVVGWGVIVVALLVALNLVGRSLPAVGLVYITRKGGSIFLLLFAVVLTGLILWDQRRHPDSWLPALIAALWIMTVLGLLARMAPTAGLMATSTGTLMIGAGTLVGDVSILVSGWHIWRQRQALRMTHHSDD</sequence>
<comment type="caution">
    <text evidence="2">The sequence shown here is derived from an EMBL/GenBank/DDBJ whole genome shotgun (WGS) entry which is preliminary data.</text>
</comment>
<feature type="transmembrane region" description="Helical" evidence="1">
    <location>
        <begin position="214"/>
        <end position="233"/>
    </location>
</feature>
<feature type="transmembrane region" description="Helical" evidence="1">
    <location>
        <begin position="151"/>
        <end position="172"/>
    </location>
</feature>
<feature type="transmembrane region" description="Helical" evidence="1">
    <location>
        <begin position="96"/>
        <end position="113"/>
    </location>
</feature>
<name>A0A0F3RS05_9LACO</name>
<accession>A0A0F3RS05</accession>
<keyword evidence="1" id="KW-0812">Transmembrane</keyword>
<evidence type="ECO:0000313" key="3">
    <source>
        <dbReference type="Proteomes" id="UP000033491"/>
    </source>
</evidence>
<feature type="transmembrane region" description="Helical" evidence="1">
    <location>
        <begin position="184"/>
        <end position="202"/>
    </location>
</feature>
<evidence type="ECO:0008006" key="4">
    <source>
        <dbReference type="Google" id="ProtNLM"/>
    </source>
</evidence>
<dbReference type="OrthoDB" id="1655249at2"/>
<keyword evidence="1" id="KW-1133">Transmembrane helix</keyword>
<dbReference type="RefSeq" id="WP_045807486.1">
    <property type="nucleotide sequence ID" value="NZ_JZCR01000019.1"/>
</dbReference>
<dbReference type="Proteomes" id="UP000033491">
    <property type="component" value="Unassembled WGS sequence"/>
</dbReference>
<proteinExistence type="predicted"/>
<evidence type="ECO:0000256" key="1">
    <source>
        <dbReference type="SAM" id="Phobius"/>
    </source>
</evidence>
<gene>
    <name evidence="2" type="ORF">VC81_07685</name>
</gene>
<dbReference type="EMBL" id="JZCR01000019">
    <property type="protein sequence ID" value="KJW12384.1"/>
    <property type="molecule type" value="Genomic_DNA"/>
</dbReference>
<feature type="transmembrane region" description="Helical" evidence="1">
    <location>
        <begin position="245"/>
        <end position="266"/>
    </location>
</feature>
<keyword evidence="1" id="KW-0472">Membrane</keyword>
<reference evidence="2 3" key="1">
    <citation type="submission" date="2015-03" db="EMBL/GenBank/DDBJ databases">
        <authorList>
            <person name="Zheng J."/>
            <person name="Ganezle M."/>
        </authorList>
    </citation>
    <scope>NUCLEOTIDE SEQUENCE [LARGE SCALE GENOMIC DNA]</scope>
    <source>
        <strain evidence="2 3">LP38</strain>
    </source>
</reference>
<dbReference type="PATRIC" id="fig|216463.3.peg.648"/>
<dbReference type="STRING" id="216463.VC81_07685"/>